<dbReference type="InterPro" id="IPR025588">
    <property type="entry name" value="YcxB-like_C"/>
</dbReference>
<feature type="transmembrane region" description="Helical" evidence="1">
    <location>
        <begin position="52"/>
        <end position="72"/>
    </location>
</feature>
<sequence length="158" mass="17395">MQISARYTLTPDEALRGSRAFKRLWYAVSVGSGALVALLGLAALIASRGQGGFGFFMIFNGLLFVGMPEAVLRWARRRQGAALYTPLTLRLDDEGLNLETATSEGGLPWGAFTEIRRRSGFWIFRRGPSQAVLVPERALDEAAGAELETFLRSRELMV</sequence>
<keyword evidence="1" id="KW-0812">Transmembrane</keyword>
<evidence type="ECO:0000259" key="2">
    <source>
        <dbReference type="Pfam" id="PF14317"/>
    </source>
</evidence>
<evidence type="ECO:0000313" key="3">
    <source>
        <dbReference type="EMBL" id="GLH73426.1"/>
    </source>
</evidence>
<keyword evidence="1" id="KW-1133">Transmembrane helix</keyword>
<feature type="transmembrane region" description="Helical" evidence="1">
    <location>
        <begin position="24"/>
        <end position="46"/>
    </location>
</feature>
<evidence type="ECO:0000313" key="4">
    <source>
        <dbReference type="Proteomes" id="UP001165069"/>
    </source>
</evidence>
<reference evidence="3 4" key="1">
    <citation type="journal article" date="2023" name="Antonie Van Leeuwenhoek">
        <title>Mesoterricola silvestris gen. nov., sp. nov., Mesoterricola sediminis sp. nov., Geothrix oryzae sp. nov., Geothrix edaphica sp. nov., Geothrix rubra sp. nov., and Geothrix limicola sp. nov., six novel members of Acidobacteriota isolated from soils.</title>
        <authorList>
            <person name="Itoh H."/>
            <person name="Sugisawa Y."/>
            <person name="Mise K."/>
            <person name="Xu Z."/>
            <person name="Kuniyasu M."/>
            <person name="Ushijima N."/>
            <person name="Kawano K."/>
            <person name="Kobayashi E."/>
            <person name="Shiratori Y."/>
            <person name="Masuda Y."/>
            <person name="Senoo K."/>
        </authorList>
    </citation>
    <scope>NUCLEOTIDE SEQUENCE [LARGE SCALE GENOMIC DNA]</scope>
    <source>
        <strain evidence="3 4">Red804</strain>
    </source>
</reference>
<dbReference type="EMBL" id="BSDE01000003">
    <property type="protein sequence ID" value="GLH73426.1"/>
    <property type="molecule type" value="Genomic_DNA"/>
</dbReference>
<keyword evidence="1" id="KW-0472">Membrane</keyword>
<feature type="domain" description="YcxB-like C-terminal" evidence="2">
    <location>
        <begin position="91"/>
        <end position="151"/>
    </location>
</feature>
<accession>A0ABQ5QFY0</accession>
<keyword evidence="4" id="KW-1185">Reference proteome</keyword>
<name>A0ABQ5QFY0_9BACT</name>
<comment type="caution">
    <text evidence="3">The sequence shown here is derived from an EMBL/GenBank/DDBJ whole genome shotgun (WGS) entry which is preliminary data.</text>
</comment>
<gene>
    <name evidence="3" type="ORF">GETHLI_19280</name>
</gene>
<proteinExistence type="predicted"/>
<organism evidence="3 4">
    <name type="scientific">Geothrix limicola</name>
    <dbReference type="NCBI Taxonomy" id="2927978"/>
    <lineage>
        <taxon>Bacteria</taxon>
        <taxon>Pseudomonadati</taxon>
        <taxon>Acidobacteriota</taxon>
        <taxon>Holophagae</taxon>
        <taxon>Holophagales</taxon>
        <taxon>Holophagaceae</taxon>
        <taxon>Geothrix</taxon>
    </lineage>
</organism>
<dbReference type="RefSeq" id="WP_285574470.1">
    <property type="nucleotide sequence ID" value="NZ_BSDE01000003.1"/>
</dbReference>
<protein>
    <recommendedName>
        <fullName evidence="2">YcxB-like C-terminal domain-containing protein</fullName>
    </recommendedName>
</protein>
<evidence type="ECO:0000256" key="1">
    <source>
        <dbReference type="SAM" id="Phobius"/>
    </source>
</evidence>
<dbReference type="Proteomes" id="UP001165069">
    <property type="component" value="Unassembled WGS sequence"/>
</dbReference>
<dbReference type="Pfam" id="PF14317">
    <property type="entry name" value="YcxB"/>
    <property type="match status" value="1"/>
</dbReference>